<keyword evidence="4" id="KW-1185">Reference proteome</keyword>
<proteinExistence type="predicted"/>
<dbReference type="AlphaFoldDB" id="A0AAD7I6Y2"/>
<comment type="caution">
    <text evidence="3">The sequence shown here is derived from an EMBL/GenBank/DDBJ whole genome shotgun (WGS) entry which is preliminary data.</text>
</comment>
<accession>A0AAD7I6Y2</accession>
<feature type="region of interest" description="Disordered" evidence="1">
    <location>
        <begin position="92"/>
        <end position="122"/>
    </location>
</feature>
<dbReference type="EMBL" id="JARKIB010000121">
    <property type="protein sequence ID" value="KAJ7736463.1"/>
    <property type="molecule type" value="Genomic_DNA"/>
</dbReference>
<dbReference type="Proteomes" id="UP001215598">
    <property type="component" value="Unassembled WGS sequence"/>
</dbReference>
<evidence type="ECO:0000256" key="2">
    <source>
        <dbReference type="SAM" id="Phobius"/>
    </source>
</evidence>
<feature type="transmembrane region" description="Helical" evidence="2">
    <location>
        <begin position="128"/>
        <end position="148"/>
    </location>
</feature>
<sequence length="149" mass="15629">MNQHGGARCCTALHGTARHTCTVPCTGVACSAVQCREPCKGVHDRVGSVASFRFEAVWGFYGGREAFSAAWECMGRVKASLTTFQPHVGTRQHCHGSHGTARRDTAFSRGPPGSTQTQKPSSAVSMNLNTNVGLLLALVGVLAGGAMII</sequence>
<evidence type="ECO:0000313" key="3">
    <source>
        <dbReference type="EMBL" id="KAJ7736463.1"/>
    </source>
</evidence>
<keyword evidence="2" id="KW-0472">Membrane</keyword>
<organism evidence="3 4">
    <name type="scientific">Mycena metata</name>
    <dbReference type="NCBI Taxonomy" id="1033252"/>
    <lineage>
        <taxon>Eukaryota</taxon>
        <taxon>Fungi</taxon>
        <taxon>Dikarya</taxon>
        <taxon>Basidiomycota</taxon>
        <taxon>Agaricomycotina</taxon>
        <taxon>Agaricomycetes</taxon>
        <taxon>Agaricomycetidae</taxon>
        <taxon>Agaricales</taxon>
        <taxon>Marasmiineae</taxon>
        <taxon>Mycenaceae</taxon>
        <taxon>Mycena</taxon>
    </lineage>
</organism>
<reference evidence="3" key="1">
    <citation type="submission" date="2023-03" db="EMBL/GenBank/DDBJ databases">
        <title>Massive genome expansion in bonnet fungi (Mycena s.s.) driven by repeated elements and novel gene families across ecological guilds.</title>
        <authorList>
            <consortium name="Lawrence Berkeley National Laboratory"/>
            <person name="Harder C.B."/>
            <person name="Miyauchi S."/>
            <person name="Viragh M."/>
            <person name="Kuo A."/>
            <person name="Thoen E."/>
            <person name="Andreopoulos B."/>
            <person name="Lu D."/>
            <person name="Skrede I."/>
            <person name="Drula E."/>
            <person name="Henrissat B."/>
            <person name="Morin E."/>
            <person name="Kohler A."/>
            <person name="Barry K."/>
            <person name="LaButti K."/>
            <person name="Morin E."/>
            <person name="Salamov A."/>
            <person name="Lipzen A."/>
            <person name="Mereny Z."/>
            <person name="Hegedus B."/>
            <person name="Baldrian P."/>
            <person name="Stursova M."/>
            <person name="Weitz H."/>
            <person name="Taylor A."/>
            <person name="Grigoriev I.V."/>
            <person name="Nagy L.G."/>
            <person name="Martin F."/>
            <person name="Kauserud H."/>
        </authorList>
    </citation>
    <scope>NUCLEOTIDE SEQUENCE</scope>
    <source>
        <strain evidence="3">CBHHK182m</strain>
    </source>
</reference>
<evidence type="ECO:0000313" key="4">
    <source>
        <dbReference type="Proteomes" id="UP001215598"/>
    </source>
</evidence>
<keyword evidence="2" id="KW-1133">Transmembrane helix</keyword>
<protein>
    <submittedName>
        <fullName evidence="3">Uncharacterized protein</fullName>
    </submittedName>
</protein>
<feature type="compositionally biased region" description="Polar residues" evidence="1">
    <location>
        <begin position="113"/>
        <end position="122"/>
    </location>
</feature>
<evidence type="ECO:0000256" key="1">
    <source>
        <dbReference type="SAM" id="MobiDB-lite"/>
    </source>
</evidence>
<name>A0AAD7I6Y2_9AGAR</name>
<keyword evidence="2" id="KW-0812">Transmembrane</keyword>
<gene>
    <name evidence="3" type="ORF">B0H16DRAFT_1764070</name>
</gene>